<keyword evidence="3 4" id="KW-0732">Signal</keyword>
<name>A0A0L8IR65_PSESX</name>
<dbReference type="RefSeq" id="WP_004407449.1">
    <property type="nucleotide sequence ID" value="NZ_LGAR01000114.1"/>
</dbReference>
<evidence type="ECO:0000313" key="7">
    <source>
        <dbReference type="Proteomes" id="UP000050297"/>
    </source>
</evidence>
<dbReference type="SUPFAM" id="SSF53850">
    <property type="entry name" value="Periplasmic binding protein-like II"/>
    <property type="match status" value="1"/>
</dbReference>
<dbReference type="GO" id="GO:0042597">
    <property type="term" value="C:periplasmic space"/>
    <property type="evidence" value="ECO:0007669"/>
    <property type="project" value="UniProtKB-SubCell"/>
</dbReference>
<dbReference type="AlphaFoldDB" id="A0A0L8IR65"/>
<evidence type="ECO:0000256" key="3">
    <source>
        <dbReference type="ARBA" id="ARBA00022729"/>
    </source>
</evidence>
<evidence type="ECO:0000313" key="6">
    <source>
        <dbReference type="EMBL" id="KPW22695.1"/>
    </source>
</evidence>
<gene>
    <name evidence="6" type="ORF">ALO91_04321</name>
</gene>
<dbReference type="InterPro" id="IPR015168">
    <property type="entry name" value="SsuA/THI5"/>
</dbReference>
<comment type="caution">
    <text evidence="6">The sequence shown here is derived from an EMBL/GenBank/DDBJ whole genome shotgun (WGS) entry which is preliminary data.</text>
</comment>
<comment type="subcellular location">
    <subcellularLocation>
        <location evidence="1">Periplasm</location>
    </subcellularLocation>
</comment>
<organism evidence="6 7">
    <name type="scientific">Pseudomonas syringae pv. aceris</name>
    <dbReference type="NCBI Taxonomy" id="199198"/>
    <lineage>
        <taxon>Bacteria</taxon>
        <taxon>Pseudomonadati</taxon>
        <taxon>Pseudomonadota</taxon>
        <taxon>Gammaproteobacteria</taxon>
        <taxon>Pseudomonadales</taxon>
        <taxon>Pseudomonadaceae</taxon>
        <taxon>Pseudomonas</taxon>
        <taxon>Pseudomonas syringae</taxon>
    </lineage>
</organism>
<protein>
    <submittedName>
        <fullName evidence="6">Putative sulfonate/nitrate transport system substrate-binding protein</fullName>
    </submittedName>
</protein>
<feature type="chain" id="PRO_5009783691" evidence="4">
    <location>
        <begin position="29"/>
        <end position="328"/>
    </location>
</feature>
<reference evidence="6 7" key="1">
    <citation type="submission" date="2015-09" db="EMBL/GenBank/DDBJ databases">
        <title>Genome announcement of multiple Pseudomonas syringae strains.</title>
        <authorList>
            <person name="Thakur S."/>
            <person name="Wang P.W."/>
            <person name="Gong Y."/>
            <person name="Weir B.S."/>
            <person name="Guttman D.S."/>
        </authorList>
    </citation>
    <scope>NUCLEOTIDE SEQUENCE [LARGE SCALE GENOMIC DNA]</scope>
    <source>
        <strain evidence="6 7">ICMP2802</strain>
    </source>
</reference>
<dbReference type="Gene3D" id="3.40.190.10">
    <property type="entry name" value="Periplasmic binding protein-like II"/>
    <property type="match status" value="2"/>
</dbReference>
<dbReference type="PATRIC" id="fig|199198.4.peg.2544"/>
<sequence>MIKSLVSRCIRPLALTALATGITSGAQAGTLSIGHTTWAGYGTLYLAQDLGYFKEKSLTVELPTIEEASMYMAAQASGKLSGSASTLDEILKYRPQFCFKAVAALDESHGGDGVLVGKDIKSLQDLKGKSVAVNEGSVSQFWLNYLLKNAGMRMSDLTIQNMTADAAATAFIAGRVPAAVTWEPHLSSVRAKNNGKVLVDSSSTPGVIVDVVALSCEVIDKQPDDVKALVAGLYKAVQYTQEHPKEAYAIMAKGVGGYLADAGELEAAAKGVRFYDQTMSEKLLGSNGTQGDAAGVIKLANETASELQGKPYNVSYSDLIDNRFVSPK</sequence>
<feature type="signal peptide" evidence="4">
    <location>
        <begin position="1"/>
        <end position="28"/>
    </location>
</feature>
<evidence type="ECO:0000256" key="2">
    <source>
        <dbReference type="ARBA" id="ARBA00010742"/>
    </source>
</evidence>
<dbReference type="PANTHER" id="PTHR30024">
    <property type="entry name" value="ALIPHATIC SULFONATES-BINDING PROTEIN-RELATED"/>
    <property type="match status" value="1"/>
</dbReference>
<evidence type="ECO:0000256" key="4">
    <source>
        <dbReference type="SAM" id="SignalP"/>
    </source>
</evidence>
<proteinExistence type="inferred from homology"/>
<dbReference type="EMBL" id="LJPM01000179">
    <property type="protein sequence ID" value="KPW22695.1"/>
    <property type="molecule type" value="Genomic_DNA"/>
</dbReference>
<evidence type="ECO:0000256" key="1">
    <source>
        <dbReference type="ARBA" id="ARBA00004418"/>
    </source>
</evidence>
<accession>A0A0L8IR65</accession>
<evidence type="ECO:0000259" key="5">
    <source>
        <dbReference type="Pfam" id="PF09084"/>
    </source>
</evidence>
<feature type="domain" description="SsuA/THI5-like" evidence="5">
    <location>
        <begin position="43"/>
        <end position="247"/>
    </location>
</feature>
<comment type="similarity">
    <text evidence="2">Belongs to the bacterial solute-binding protein SsuA/TauA family.</text>
</comment>
<dbReference type="Proteomes" id="UP000050297">
    <property type="component" value="Unassembled WGS sequence"/>
</dbReference>
<dbReference type="CDD" id="cd13563">
    <property type="entry name" value="PBP2_SsuA_like_6"/>
    <property type="match status" value="1"/>
</dbReference>
<dbReference type="PANTHER" id="PTHR30024:SF47">
    <property type="entry name" value="TAURINE-BINDING PERIPLASMIC PROTEIN"/>
    <property type="match status" value="1"/>
</dbReference>
<dbReference type="Pfam" id="PF09084">
    <property type="entry name" value="NMT1"/>
    <property type="match status" value="1"/>
</dbReference>